<dbReference type="Proteomes" id="UP001152798">
    <property type="component" value="Chromosome 6"/>
</dbReference>
<accession>A0A9P0HR12</accession>
<protein>
    <submittedName>
        <fullName evidence="1">Uncharacterized protein</fullName>
    </submittedName>
</protein>
<gene>
    <name evidence="1" type="ORF">NEZAVI_LOCUS14235</name>
</gene>
<reference evidence="1" key="1">
    <citation type="submission" date="2022-01" db="EMBL/GenBank/DDBJ databases">
        <authorList>
            <person name="King R."/>
        </authorList>
    </citation>
    <scope>NUCLEOTIDE SEQUENCE</scope>
</reference>
<dbReference type="AlphaFoldDB" id="A0A9P0HR12"/>
<name>A0A9P0HR12_NEZVI</name>
<proteinExistence type="predicted"/>
<evidence type="ECO:0000313" key="2">
    <source>
        <dbReference type="Proteomes" id="UP001152798"/>
    </source>
</evidence>
<evidence type="ECO:0000313" key="1">
    <source>
        <dbReference type="EMBL" id="CAH1406249.1"/>
    </source>
</evidence>
<keyword evidence="2" id="KW-1185">Reference proteome</keyword>
<dbReference type="EMBL" id="OV725082">
    <property type="protein sequence ID" value="CAH1406249.1"/>
    <property type="molecule type" value="Genomic_DNA"/>
</dbReference>
<sequence>MSLTVEGKNIIKQSYRTSYSNLQRSQFNNEPARKKSPLQDGMTLVRAIFGLTHHDLIGSLTLRRPSGAYFHH</sequence>
<organism evidence="1 2">
    <name type="scientific">Nezara viridula</name>
    <name type="common">Southern green stink bug</name>
    <name type="synonym">Cimex viridulus</name>
    <dbReference type="NCBI Taxonomy" id="85310"/>
    <lineage>
        <taxon>Eukaryota</taxon>
        <taxon>Metazoa</taxon>
        <taxon>Ecdysozoa</taxon>
        <taxon>Arthropoda</taxon>
        <taxon>Hexapoda</taxon>
        <taxon>Insecta</taxon>
        <taxon>Pterygota</taxon>
        <taxon>Neoptera</taxon>
        <taxon>Paraneoptera</taxon>
        <taxon>Hemiptera</taxon>
        <taxon>Heteroptera</taxon>
        <taxon>Panheteroptera</taxon>
        <taxon>Pentatomomorpha</taxon>
        <taxon>Pentatomoidea</taxon>
        <taxon>Pentatomidae</taxon>
        <taxon>Pentatominae</taxon>
        <taxon>Nezara</taxon>
    </lineage>
</organism>